<dbReference type="PANTHER" id="PTHR44688:SF16">
    <property type="entry name" value="DNA-BINDING TRANSCRIPTIONAL ACTIVATOR DEVR_DOSR"/>
    <property type="match status" value="1"/>
</dbReference>
<evidence type="ECO:0000256" key="2">
    <source>
        <dbReference type="ARBA" id="ARBA00023125"/>
    </source>
</evidence>
<dbReference type="STRING" id="1333998.M2A_3115"/>
<keyword evidence="1" id="KW-0805">Transcription regulation</keyword>
<organism evidence="5 6">
    <name type="scientific">Tepidicaulis marinus</name>
    <dbReference type="NCBI Taxonomy" id="1333998"/>
    <lineage>
        <taxon>Bacteria</taxon>
        <taxon>Pseudomonadati</taxon>
        <taxon>Pseudomonadota</taxon>
        <taxon>Alphaproteobacteria</taxon>
        <taxon>Hyphomicrobiales</taxon>
        <taxon>Parvibaculaceae</taxon>
        <taxon>Tepidicaulis</taxon>
    </lineage>
</organism>
<dbReference type="CDD" id="cd06170">
    <property type="entry name" value="LuxR_C_like"/>
    <property type="match status" value="1"/>
</dbReference>
<dbReference type="AlphaFoldDB" id="A0A081BEZ8"/>
<dbReference type="SUPFAM" id="SSF75516">
    <property type="entry name" value="Pheromone-binding domain of LuxR-like quorum-sensing transcription factors"/>
    <property type="match status" value="1"/>
</dbReference>
<dbReference type="Pfam" id="PF03472">
    <property type="entry name" value="Autoind_bind"/>
    <property type="match status" value="1"/>
</dbReference>
<name>A0A081BEZ8_9HYPH</name>
<evidence type="ECO:0000256" key="1">
    <source>
        <dbReference type="ARBA" id="ARBA00023015"/>
    </source>
</evidence>
<dbReference type="GO" id="GO:0006355">
    <property type="term" value="P:regulation of DNA-templated transcription"/>
    <property type="evidence" value="ECO:0007669"/>
    <property type="project" value="InterPro"/>
</dbReference>
<dbReference type="PROSITE" id="PS50043">
    <property type="entry name" value="HTH_LUXR_2"/>
    <property type="match status" value="1"/>
</dbReference>
<dbReference type="Pfam" id="PF00196">
    <property type="entry name" value="GerE"/>
    <property type="match status" value="1"/>
</dbReference>
<dbReference type="InterPro" id="IPR005143">
    <property type="entry name" value="TF_LuxR_autoind-bd_dom"/>
</dbReference>
<dbReference type="PANTHER" id="PTHR44688">
    <property type="entry name" value="DNA-BINDING TRANSCRIPTIONAL ACTIVATOR DEVR_DOSR"/>
    <property type="match status" value="1"/>
</dbReference>
<dbReference type="PRINTS" id="PR00038">
    <property type="entry name" value="HTHLUXR"/>
</dbReference>
<keyword evidence="3" id="KW-0804">Transcription</keyword>
<sequence length="262" mass="29949">MRTPICCLMREGLMFQDTGTFALLEKLHTQSGFPALWQTFRTHMEERFGFGTGYYGVLVLPNHEENRFLPQMRNYCDFPEDYLTHVQEEKPLWEADPILPHCLTTGEPVSWRTLRPKTLEHEYGSELLSVNHDLGLHNGFAVPVEGRNKKSMIGLHAPYMSDKDFDALIASHGREVTECFKLIHHAVEADEERYAPLVGLTPREKECLLWSAAGLSSKRIAFKLSLSHRTVENCLFRAQRKLKATNKSHAVYKAVVLGLIQP</sequence>
<keyword evidence="6" id="KW-1185">Reference proteome</keyword>
<dbReference type="PROSITE" id="PS00622">
    <property type="entry name" value="HTH_LUXR_1"/>
    <property type="match status" value="1"/>
</dbReference>
<proteinExistence type="predicted"/>
<dbReference type="InterPro" id="IPR000792">
    <property type="entry name" value="Tscrpt_reg_LuxR_C"/>
</dbReference>
<evidence type="ECO:0000313" key="6">
    <source>
        <dbReference type="Proteomes" id="UP000028702"/>
    </source>
</evidence>
<dbReference type="eggNOG" id="COG2771">
    <property type="taxonomic scope" value="Bacteria"/>
</dbReference>
<dbReference type="InterPro" id="IPR016032">
    <property type="entry name" value="Sig_transdc_resp-reg_C-effctor"/>
</dbReference>
<evidence type="ECO:0000259" key="4">
    <source>
        <dbReference type="PROSITE" id="PS50043"/>
    </source>
</evidence>
<dbReference type="Gene3D" id="3.30.450.80">
    <property type="entry name" value="Transcription factor LuxR-like, autoinducer-binding domain"/>
    <property type="match status" value="1"/>
</dbReference>
<dbReference type="GO" id="GO:0003677">
    <property type="term" value="F:DNA binding"/>
    <property type="evidence" value="ECO:0007669"/>
    <property type="project" value="UniProtKB-KW"/>
</dbReference>
<dbReference type="Proteomes" id="UP000028702">
    <property type="component" value="Unassembled WGS sequence"/>
</dbReference>
<reference evidence="5 6" key="1">
    <citation type="submission" date="2014-07" db="EMBL/GenBank/DDBJ databases">
        <title>Tepidicaulis marinum gen. nov., sp. nov., a novel marine bacterium denitrifying nitrate to nitrous oxide strictly under microaerobic conditions.</title>
        <authorList>
            <person name="Takeuchi M."/>
            <person name="Yamagishi T."/>
            <person name="Kamagata Y."/>
            <person name="Oshima K."/>
            <person name="Hattori M."/>
            <person name="Katayama T."/>
            <person name="Hanada S."/>
            <person name="Tamaki H."/>
            <person name="Marumo K."/>
            <person name="Maeda H."/>
            <person name="Nedachi M."/>
            <person name="Iwasaki W."/>
            <person name="Suwa Y."/>
            <person name="Sakata S."/>
        </authorList>
    </citation>
    <scope>NUCLEOTIDE SEQUENCE [LARGE SCALE GENOMIC DNA]</scope>
    <source>
        <strain evidence="5 6">MA2</strain>
    </source>
</reference>
<accession>A0A081BEZ8</accession>
<dbReference type="InterPro" id="IPR036388">
    <property type="entry name" value="WH-like_DNA-bd_sf"/>
</dbReference>
<evidence type="ECO:0000313" key="5">
    <source>
        <dbReference type="EMBL" id="GAK46616.1"/>
    </source>
</evidence>
<protein>
    <submittedName>
        <fullName evidence="5">Transcriptional regulator, LuxR family protein</fullName>
    </submittedName>
</protein>
<keyword evidence="2" id="KW-0238">DNA-binding</keyword>
<comment type="caution">
    <text evidence="5">The sequence shown here is derived from an EMBL/GenBank/DDBJ whole genome shotgun (WGS) entry which is preliminary data.</text>
</comment>
<dbReference type="EMBL" id="BBIO01000022">
    <property type="protein sequence ID" value="GAK46616.1"/>
    <property type="molecule type" value="Genomic_DNA"/>
</dbReference>
<dbReference type="Gene3D" id="1.10.10.10">
    <property type="entry name" value="Winged helix-like DNA-binding domain superfamily/Winged helix DNA-binding domain"/>
    <property type="match status" value="1"/>
</dbReference>
<feature type="domain" description="HTH luxR-type" evidence="4">
    <location>
        <begin position="193"/>
        <end position="258"/>
    </location>
</feature>
<gene>
    <name evidence="5" type="ORF">M2A_3115</name>
</gene>
<dbReference type="SUPFAM" id="SSF46894">
    <property type="entry name" value="C-terminal effector domain of the bipartite response regulators"/>
    <property type="match status" value="1"/>
</dbReference>
<dbReference type="InterPro" id="IPR036693">
    <property type="entry name" value="TF_LuxR_autoind-bd_dom_sf"/>
</dbReference>
<evidence type="ECO:0000256" key="3">
    <source>
        <dbReference type="ARBA" id="ARBA00023163"/>
    </source>
</evidence>
<dbReference type="SMART" id="SM00421">
    <property type="entry name" value="HTH_LUXR"/>
    <property type="match status" value="1"/>
</dbReference>